<dbReference type="InterPro" id="IPR011990">
    <property type="entry name" value="TPR-like_helical_dom_sf"/>
</dbReference>
<name>D9PH98_9ZZZZ</name>
<feature type="non-terminal residue" evidence="1">
    <location>
        <position position="108"/>
    </location>
</feature>
<dbReference type="SUPFAM" id="SSF48452">
    <property type="entry name" value="TPR-like"/>
    <property type="match status" value="1"/>
</dbReference>
<gene>
    <name evidence="1" type="ORF">LDC_0898</name>
</gene>
<comment type="caution">
    <text evidence="1">The sequence shown here is derived from an EMBL/GenBank/DDBJ whole genome shotgun (WGS) entry which is preliminary data.</text>
</comment>
<proteinExistence type="predicted"/>
<evidence type="ECO:0000313" key="1">
    <source>
        <dbReference type="EMBL" id="EFK97067.1"/>
    </source>
</evidence>
<reference evidence="1" key="2">
    <citation type="journal article" date="2011" name="Microb. Ecol.">
        <title>Taxonomic and Functional Metagenomic Profiling of the Microbial Community in the Anoxic Sediment of a Sub-saline Shallow Lake (Laguna de Carrizo, Central Spain).</title>
        <authorList>
            <person name="Ferrer M."/>
            <person name="Guazzaroni M.E."/>
            <person name="Richter M."/>
            <person name="Garcia-Salamanca A."/>
            <person name="Yarza P."/>
            <person name="Suarez-Suarez A."/>
            <person name="Solano J."/>
            <person name="Alcaide M."/>
            <person name="van Dillewijn P."/>
            <person name="Molina-Henares M.A."/>
            <person name="Lopez-Cortes N."/>
            <person name="Al-Ramahi Y."/>
            <person name="Guerrero C."/>
            <person name="Acosta A."/>
            <person name="de Eugenio L.I."/>
            <person name="Martinez V."/>
            <person name="Marques S."/>
            <person name="Rojo F."/>
            <person name="Santero E."/>
            <person name="Genilloud O."/>
            <person name="Perez-Perez J."/>
            <person name="Rossello-Mora R."/>
            <person name="Ramos J.L."/>
        </authorList>
    </citation>
    <scope>NUCLEOTIDE SEQUENCE</scope>
</reference>
<dbReference type="EMBL" id="ADZX01000358">
    <property type="protein sequence ID" value="EFK97067.1"/>
    <property type="molecule type" value="Genomic_DNA"/>
</dbReference>
<dbReference type="Gene3D" id="1.25.40.10">
    <property type="entry name" value="Tetratricopeptide repeat domain"/>
    <property type="match status" value="1"/>
</dbReference>
<reference evidence="1" key="1">
    <citation type="submission" date="2010-07" db="EMBL/GenBank/DDBJ databases">
        <authorList>
            <consortium name="CONSOLIDER consortium CSD2007-00005"/>
            <person name="Guazzaroni M.-E."/>
            <person name="Richter M."/>
            <person name="Garcia-Salamanca A."/>
            <person name="Yarza P."/>
            <person name="Ferrer M."/>
        </authorList>
    </citation>
    <scope>NUCLEOTIDE SEQUENCE</scope>
</reference>
<dbReference type="Pfam" id="PF14559">
    <property type="entry name" value="TPR_19"/>
    <property type="match status" value="1"/>
</dbReference>
<sequence length="108" mass="12543">MDAEKTSKGLSNKDLMSLSSTQKLLQYIDKYRQRFPKAAITPELIFTSANTYYNAERYNDAIPVYRQIVSDYPQYKDAAKASRMLGQCYVFIKEYDKAITLYQTLLSK</sequence>
<dbReference type="AlphaFoldDB" id="D9PH98"/>
<organism evidence="1">
    <name type="scientific">sediment metagenome</name>
    <dbReference type="NCBI Taxonomy" id="749907"/>
    <lineage>
        <taxon>unclassified sequences</taxon>
        <taxon>metagenomes</taxon>
        <taxon>ecological metagenomes</taxon>
    </lineage>
</organism>
<accession>D9PH98</accession>
<protein>
    <submittedName>
        <fullName evidence="1">Uncharacterized protein</fullName>
    </submittedName>
</protein>